<sequence>MSRTDMPSTWDERAMLTTFLDYARATAVAKCEGLSAENAAKAPLPGSPLMTPGGLISHLRWVEHWWFEVIFFGEEDRGPWTDEDPDREMRIGAELPLAGLLAEYQEQSARFNELISTTDFSATAKRPVKDGTHVTLGWVLMHLIEETSRHNGHLDILREMADGTTGA</sequence>
<gene>
    <name evidence="1" type="ORF">J0695_31790</name>
</gene>
<dbReference type="RefSeq" id="WP_206967960.1">
    <property type="nucleotide sequence ID" value="NZ_BAAAJJ010000002.1"/>
</dbReference>
<organism evidence="1 2">
    <name type="scientific">Streptomyces beijiangensis</name>
    <dbReference type="NCBI Taxonomy" id="163361"/>
    <lineage>
        <taxon>Bacteria</taxon>
        <taxon>Bacillati</taxon>
        <taxon>Actinomycetota</taxon>
        <taxon>Actinomycetes</taxon>
        <taxon>Kitasatosporales</taxon>
        <taxon>Streptomycetaceae</taxon>
        <taxon>Streptomyces</taxon>
    </lineage>
</organism>
<dbReference type="AlphaFoldDB" id="A0A939JLE5"/>
<evidence type="ECO:0000313" key="1">
    <source>
        <dbReference type="EMBL" id="MBO0516320.1"/>
    </source>
</evidence>
<proteinExistence type="predicted"/>
<dbReference type="SUPFAM" id="SSF109854">
    <property type="entry name" value="DinB/YfiT-like putative metalloenzymes"/>
    <property type="match status" value="1"/>
</dbReference>
<dbReference type="Gene3D" id="1.20.120.450">
    <property type="entry name" value="dinb family like domain"/>
    <property type="match status" value="1"/>
</dbReference>
<comment type="caution">
    <text evidence="1">The sequence shown here is derived from an EMBL/GenBank/DDBJ whole genome shotgun (WGS) entry which is preliminary data.</text>
</comment>
<keyword evidence="2" id="KW-1185">Reference proteome</keyword>
<accession>A0A939JLE5</accession>
<evidence type="ECO:0000313" key="2">
    <source>
        <dbReference type="Proteomes" id="UP000664167"/>
    </source>
</evidence>
<reference evidence="1" key="1">
    <citation type="submission" date="2021-03" db="EMBL/GenBank/DDBJ databases">
        <title>Streptomyces poriferae sp. nov., a novel marine sponge-derived Actinobacteria species with anti-MRSA activity.</title>
        <authorList>
            <person name="Sandoval-Powers M."/>
            <person name="Kralova S."/>
            <person name="Nguyen G.-S."/>
            <person name="Fawwal D."/>
            <person name="Degnes K."/>
            <person name="Klinkenberg G."/>
            <person name="Sletta H."/>
            <person name="Wentzel A."/>
            <person name="Liles M.R."/>
        </authorList>
    </citation>
    <scope>NUCLEOTIDE SEQUENCE</scope>
    <source>
        <strain evidence="1">DSM 41794</strain>
    </source>
</reference>
<name>A0A939JLE5_9ACTN</name>
<dbReference type="InterPro" id="IPR007061">
    <property type="entry name" value="MST-like"/>
</dbReference>
<dbReference type="Pfam" id="PF04978">
    <property type="entry name" value="MST"/>
    <property type="match status" value="1"/>
</dbReference>
<dbReference type="InterPro" id="IPR034660">
    <property type="entry name" value="DinB/YfiT-like"/>
</dbReference>
<protein>
    <submittedName>
        <fullName evidence="1">DinB family protein</fullName>
    </submittedName>
</protein>
<dbReference type="EMBL" id="JAFLRJ010000387">
    <property type="protein sequence ID" value="MBO0516320.1"/>
    <property type="molecule type" value="Genomic_DNA"/>
</dbReference>
<dbReference type="Proteomes" id="UP000664167">
    <property type="component" value="Unassembled WGS sequence"/>
</dbReference>